<dbReference type="GO" id="GO:0003700">
    <property type="term" value="F:DNA-binding transcription factor activity"/>
    <property type="evidence" value="ECO:0007669"/>
    <property type="project" value="TreeGrafter"/>
</dbReference>
<reference evidence="5 6" key="1">
    <citation type="submission" date="2020-08" db="EMBL/GenBank/DDBJ databases">
        <title>Genomic Encyclopedia of Type Strains, Phase IV (KMG-IV): sequencing the most valuable type-strain genomes for metagenomic binning, comparative biology and taxonomic classification.</title>
        <authorList>
            <person name="Goeker M."/>
        </authorList>
    </citation>
    <scope>NUCLEOTIDE SEQUENCE [LARGE SCALE GENOMIC DNA]</scope>
    <source>
        <strain evidence="5 6">DSM 25966</strain>
    </source>
</reference>
<evidence type="ECO:0000256" key="3">
    <source>
        <dbReference type="ARBA" id="ARBA00023163"/>
    </source>
</evidence>
<dbReference type="CDD" id="cd01392">
    <property type="entry name" value="HTH_LacI"/>
    <property type="match status" value="1"/>
</dbReference>
<keyword evidence="6" id="KW-1185">Reference proteome</keyword>
<protein>
    <submittedName>
        <fullName evidence="5">LacI family transcriptional regulator</fullName>
    </submittedName>
</protein>
<evidence type="ECO:0000256" key="2">
    <source>
        <dbReference type="ARBA" id="ARBA00023125"/>
    </source>
</evidence>
<dbReference type="PANTHER" id="PTHR30146:SF153">
    <property type="entry name" value="LACTOSE OPERON REPRESSOR"/>
    <property type="match status" value="1"/>
</dbReference>
<keyword evidence="2" id="KW-0238">DNA-binding</keyword>
<gene>
    <name evidence="5" type="ORF">GGR25_003630</name>
</gene>
<dbReference type="PANTHER" id="PTHR30146">
    <property type="entry name" value="LACI-RELATED TRANSCRIPTIONAL REPRESSOR"/>
    <property type="match status" value="1"/>
</dbReference>
<dbReference type="SUPFAM" id="SSF53822">
    <property type="entry name" value="Periplasmic binding protein-like I"/>
    <property type="match status" value="1"/>
</dbReference>
<dbReference type="Proteomes" id="UP000553963">
    <property type="component" value="Unassembled WGS sequence"/>
</dbReference>
<dbReference type="EMBL" id="JACIDS010000004">
    <property type="protein sequence ID" value="MBB3932572.1"/>
    <property type="molecule type" value="Genomic_DNA"/>
</dbReference>
<proteinExistence type="predicted"/>
<keyword evidence="3" id="KW-0804">Transcription</keyword>
<dbReference type="SUPFAM" id="SSF47413">
    <property type="entry name" value="lambda repressor-like DNA-binding domains"/>
    <property type="match status" value="1"/>
</dbReference>
<evidence type="ECO:0000259" key="4">
    <source>
        <dbReference type="PROSITE" id="PS50932"/>
    </source>
</evidence>
<dbReference type="PROSITE" id="PS50932">
    <property type="entry name" value="HTH_LACI_2"/>
    <property type="match status" value="1"/>
</dbReference>
<dbReference type="AlphaFoldDB" id="A0A840ASE4"/>
<dbReference type="InterPro" id="IPR046335">
    <property type="entry name" value="LacI/GalR-like_sensor"/>
</dbReference>
<name>A0A840ASE4_9HYPH</name>
<dbReference type="InterPro" id="IPR010982">
    <property type="entry name" value="Lambda_DNA-bd_dom_sf"/>
</dbReference>
<feature type="domain" description="HTH lacI-type" evidence="4">
    <location>
        <begin position="19"/>
        <end position="62"/>
    </location>
</feature>
<dbReference type="Pfam" id="PF13377">
    <property type="entry name" value="Peripla_BP_3"/>
    <property type="match status" value="1"/>
</dbReference>
<dbReference type="Gene3D" id="1.10.260.40">
    <property type="entry name" value="lambda repressor-like DNA-binding domains"/>
    <property type="match status" value="1"/>
</dbReference>
<sequence length="340" mass="36504">MVGPKVTLGVLAERTGFDKSTISRALRNDPTLSIRAENLALIKRTAEELGYRPDPAGRSLKASRSYALGAVVPSLQNQIHAQIVEGAQSACLAAGYSLLVVHAEPGRPQRELYRQLVEKHRVEGLLVLTLQNEAAELPELAALGVPVVMVNRRSEGFGNFVVVDERAGGELATRHLIDIGHRRIAHLSGEIGRFNAGERFQGYRDALDKAGIAFDADLVEPAGYSFEQGAAAMERLLDRRQGTFTAVFVVTLMAAAGAISTLRRRGVAVPGDVSVMAFHDGLLARAISPTLTTIAYPLVDMGAAAAKGMIDILEKRRAAITMTFAEGRVIERESTAAIQS</sequence>
<dbReference type="InterPro" id="IPR000843">
    <property type="entry name" value="HTH_LacI"/>
</dbReference>
<keyword evidence="1" id="KW-0805">Transcription regulation</keyword>
<evidence type="ECO:0000256" key="1">
    <source>
        <dbReference type="ARBA" id="ARBA00023015"/>
    </source>
</evidence>
<organism evidence="5 6">
    <name type="scientific">Kaistia hirudinis</name>
    <dbReference type="NCBI Taxonomy" id="1293440"/>
    <lineage>
        <taxon>Bacteria</taxon>
        <taxon>Pseudomonadati</taxon>
        <taxon>Pseudomonadota</taxon>
        <taxon>Alphaproteobacteria</taxon>
        <taxon>Hyphomicrobiales</taxon>
        <taxon>Kaistiaceae</taxon>
        <taxon>Kaistia</taxon>
    </lineage>
</organism>
<evidence type="ECO:0000313" key="6">
    <source>
        <dbReference type="Proteomes" id="UP000553963"/>
    </source>
</evidence>
<evidence type="ECO:0000313" key="5">
    <source>
        <dbReference type="EMBL" id="MBB3932572.1"/>
    </source>
</evidence>
<accession>A0A840ASE4</accession>
<dbReference type="InterPro" id="IPR028082">
    <property type="entry name" value="Peripla_BP_I"/>
</dbReference>
<comment type="caution">
    <text evidence="5">The sequence shown here is derived from an EMBL/GenBank/DDBJ whole genome shotgun (WGS) entry which is preliminary data.</text>
</comment>
<dbReference type="CDD" id="cd06267">
    <property type="entry name" value="PBP1_LacI_sugar_binding-like"/>
    <property type="match status" value="1"/>
</dbReference>
<dbReference type="Gene3D" id="3.40.50.2300">
    <property type="match status" value="2"/>
</dbReference>
<dbReference type="SMART" id="SM00354">
    <property type="entry name" value="HTH_LACI"/>
    <property type="match status" value="1"/>
</dbReference>
<dbReference type="GO" id="GO:0000976">
    <property type="term" value="F:transcription cis-regulatory region binding"/>
    <property type="evidence" value="ECO:0007669"/>
    <property type="project" value="TreeGrafter"/>
</dbReference>
<dbReference type="RefSeq" id="WP_183400186.1">
    <property type="nucleotide sequence ID" value="NZ_JACIDS010000004.1"/>
</dbReference>